<dbReference type="SUPFAM" id="SSF103473">
    <property type="entry name" value="MFS general substrate transporter"/>
    <property type="match status" value="1"/>
</dbReference>
<evidence type="ECO:0000256" key="5">
    <source>
        <dbReference type="ARBA" id="ARBA00023136"/>
    </source>
</evidence>
<feature type="transmembrane region" description="Helical" evidence="6">
    <location>
        <begin position="20"/>
        <end position="39"/>
    </location>
</feature>
<evidence type="ECO:0000256" key="2">
    <source>
        <dbReference type="ARBA" id="ARBA00022475"/>
    </source>
</evidence>
<dbReference type="InterPro" id="IPR020846">
    <property type="entry name" value="MFS_dom"/>
</dbReference>
<dbReference type="CDD" id="cd17319">
    <property type="entry name" value="MFS_ExuT_GudP_like"/>
    <property type="match status" value="1"/>
</dbReference>
<keyword evidence="2" id="KW-1003">Cell membrane</keyword>
<keyword evidence="4 6" id="KW-1133">Transmembrane helix</keyword>
<sequence length="449" mass="47165">MVRTQVDGERRKGSAPARRFRLRWAMLGAASVVLVLNYADRSALGVAGPTMMRELHISNSQFGVITAVFFVGYAPFCFIGGHFADRYGPRRVMAYAAGLWSVCVALTGVAAGFISLLVVRFGFGFGEGPQGAVTTKLASNWFPQREMGRAVGVAQAGTPLGGAIGTPVVAGLIAWTGDWRIPFVILGVLGGLVTLGWWVVVRDSPDFHPLASARDSADIAAGRIAPAEGEAGNGEDGGEAPAVRTLVRRPLVLAVAVAFFGYSWVLYTFLSWFPVYLTDEQGVDIKSIALAGAVPWIFGVVGYLSGGTLADRLAERTGEPRRARAVVIVAGLVVTAALLCSTSLVSSAWAAVALMSAVVFMLYLTGGQYFVIVTDTVPRSRVGSVTGFVHFVANLSGIFAPLLVGLLIDSTGSWNLTFGVSAAVALAGAATLAVPGLRPDRARAARKTR</sequence>
<comment type="subcellular location">
    <subcellularLocation>
        <location evidence="1">Cell membrane</location>
        <topology evidence="1">Multi-pass membrane protein</topology>
    </subcellularLocation>
</comment>
<keyword evidence="3 6" id="KW-0812">Transmembrane</keyword>
<dbReference type="PIRSF" id="PIRSF002808">
    <property type="entry name" value="Hexose_phosphate_transp"/>
    <property type="match status" value="1"/>
</dbReference>
<protein>
    <submittedName>
        <fullName evidence="8">MFS transporter</fullName>
    </submittedName>
</protein>
<reference evidence="9" key="1">
    <citation type="journal article" date="2019" name="Int. J. Syst. Evol. Microbiol.">
        <title>The Global Catalogue of Microorganisms (GCM) 10K type strain sequencing project: providing services to taxonomists for standard genome sequencing and annotation.</title>
        <authorList>
            <consortium name="The Broad Institute Genomics Platform"/>
            <consortium name="The Broad Institute Genome Sequencing Center for Infectious Disease"/>
            <person name="Wu L."/>
            <person name="Ma J."/>
        </authorList>
    </citation>
    <scope>NUCLEOTIDE SEQUENCE [LARGE SCALE GENOMIC DNA]</scope>
    <source>
        <strain evidence="9">JCM 30846</strain>
    </source>
</reference>
<dbReference type="InterPro" id="IPR050382">
    <property type="entry name" value="MFS_Na/Anion_cotransporter"/>
</dbReference>
<dbReference type="InterPro" id="IPR036259">
    <property type="entry name" value="MFS_trans_sf"/>
</dbReference>
<evidence type="ECO:0000313" key="9">
    <source>
        <dbReference type="Proteomes" id="UP001499884"/>
    </source>
</evidence>
<feature type="transmembrane region" description="Helical" evidence="6">
    <location>
        <begin position="251"/>
        <end position="273"/>
    </location>
</feature>
<dbReference type="RefSeq" id="WP_345647057.1">
    <property type="nucleotide sequence ID" value="NZ_BAABEP010000019.1"/>
</dbReference>
<dbReference type="Proteomes" id="UP001499884">
    <property type="component" value="Unassembled WGS sequence"/>
</dbReference>
<comment type="caution">
    <text evidence="8">The sequence shown here is derived from an EMBL/GenBank/DDBJ whole genome shotgun (WGS) entry which is preliminary data.</text>
</comment>
<evidence type="ECO:0000313" key="8">
    <source>
        <dbReference type="EMBL" id="GAA3731800.1"/>
    </source>
</evidence>
<dbReference type="InterPro" id="IPR011701">
    <property type="entry name" value="MFS"/>
</dbReference>
<feature type="transmembrane region" description="Helical" evidence="6">
    <location>
        <begin position="385"/>
        <end position="408"/>
    </location>
</feature>
<feature type="transmembrane region" description="Helical" evidence="6">
    <location>
        <begin position="285"/>
        <end position="304"/>
    </location>
</feature>
<dbReference type="EMBL" id="BAABEP010000019">
    <property type="protein sequence ID" value="GAA3731800.1"/>
    <property type="molecule type" value="Genomic_DNA"/>
</dbReference>
<evidence type="ECO:0000256" key="1">
    <source>
        <dbReference type="ARBA" id="ARBA00004651"/>
    </source>
</evidence>
<dbReference type="Gene3D" id="1.20.1250.20">
    <property type="entry name" value="MFS general substrate transporter like domains"/>
    <property type="match status" value="2"/>
</dbReference>
<feature type="transmembrane region" description="Helical" evidence="6">
    <location>
        <begin position="59"/>
        <end position="80"/>
    </location>
</feature>
<dbReference type="PANTHER" id="PTHR11662">
    <property type="entry name" value="SOLUTE CARRIER FAMILY 17"/>
    <property type="match status" value="1"/>
</dbReference>
<keyword evidence="5 6" id="KW-0472">Membrane</keyword>
<dbReference type="Pfam" id="PF07690">
    <property type="entry name" value="MFS_1"/>
    <property type="match status" value="1"/>
</dbReference>
<name>A0ABP7F5H1_9ACTN</name>
<evidence type="ECO:0000256" key="6">
    <source>
        <dbReference type="SAM" id="Phobius"/>
    </source>
</evidence>
<evidence type="ECO:0000259" key="7">
    <source>
        <dbReference type="PROSITE" id="PS50850"/>
    </source>
</evidence>
<dbReference type="PROSITE" id="PS50850">
    <property type="entry name" value="MFS"/>
    <property type="match status" value="1"/>
</dbReference>
<feature type="transmembrane region" description="Helical" evidence="6">
    <location>
        <begin position="181"/>
        <end position="200"/>
    </location>
</feature>
<gene>
    <name evidence="8" type="ORF">GCM10023082_31800</name>
</gene>
<feature type="domain" description="Major facilitator superfamily (MFS) profile" evidence="7">
    <location>
        <begin position="26"/>
        <end position="440"/>
    </location>
</feature>
<feature type="transmembrane region" description="Helical" evidence="6">
    <location>
        <begin position="325"/>
        <end position="345"/>
    </location>
</feature>
<dbReference type="InterPro" id="IPR000849">
    <property type="entry name" value="Sugar_P_transporter"/>
</dbReference>
<keyword evidence="9" id="KW-1185">Reference proteome</keyword>
<evidence type="ECO:0000256" key="4">
    <source>
        <dbReference type="ARBA" id="ARBA00022989"/>
    </source>
</evidence>
<organism evidence="8 9">
    <name type="scientific">Streptomyces tremellae</name>
    <dbReference type="NCBI Taxonomy" id="1124239"/>
    <lineage>
        <taxon>Bacteria</taxon>
        <taxon>Bacillati</taxon>
        <taxon>Actinomycetota</taxon>
        <taxon>Actinomycetes</taxon>
        <taxon>Kitasatosporales</taxon>
        <taxon>Streptomycetaceae</taxon>
        <taxon>Streptomyces</taxon>
    </lineage>
</organism>
<feature type="transmembrane region" description="Helical" evidence="6">
    <location>
        <begin position="92"/>
        <end position="119"/>
    </location>
</feature>
<accession>A0ABP7F5H1</accession>
<proteinExistence type="predicted"/>
<feature type="transmembrane region" description="Helical" evidence="6">
    <location>
        <begin position="351"/>
        <end position="373"/>
    </location>
</feature>
<feature type="transmembrane region" description="Helical" evidence="6">
    <location>
        <begin position="414"/>
        <end position="437"/>
    </location>
</feature>
<dbReference type="PANTHER" id="PTHR11662:SF399">
    <property type="entry name" value="FI19708P1-RELATED"/>
    <property type="match status" value="1"/>
</dbReference>
<evidence type="ECO:0000256" key="3">
    <source>
        <dbReference type="ARBA" id="ARBA00022692"/>
    </source>
</evidence>